<protein>
    <submittedName>
        <fullName evidence="2">Uncharacterized protein</fullName>
    </submittedName>
</protein>
<dbReference type="AlphaFoldDB" id="A0A024U445"/>
<dbReference type="RefSeq" id="XP_008870007.1">
    <property type="nucleotide sequence ID" value="XM_008871785.1"/>
</dbReference>
<feature type="compositionally biased region" description="Basic residues" evidence="1">
    <location>
        <begin position="75"/>
        <end position="84"/>
    </location>
</feature>
<feature type="compositionally biased region" description="Polar residues" evidence="1">
    <location>
        <begin position="88"/>
        <end position="98"/>
    </location>
</feature>
<dbReference type="EMBL" id="KI913963">
    <property type="protein sequence ID" value="ETW01009.1"/>
    <property type="molecule type" value="Genomic_DNA"/>
</dbReference>
<organism evidence="2">
    <name type="scientific">Aphanomyces invadans</name>
    <dbReference type="NCBI Taxonomy" id="157072"/>
    <lineage>
        <taxon>Eukaryota</taxon>
        <taxon>Sar</taxon>
        <taxon>Stramenopiles</taxon>
        <taxon>Oomycota</taxon>
        <taxon>Saprolegniomycetes</taxon>
        <taxon>Saprolegniales</taxon>
        <taxon>Verrucalvaceae</taxon>
        <taxon>Aphanomyces</taxon>
    </lineage>
</organism>
<dbReference type="GeneID" id="20083695"/>
<reference evidence="2" key="1">
    <citation type="submission" date="2013-12" db="EMBL/GenBank/DDBJ databases">
        <title>The Genome Sequence of Aphanomyces invadans NJM9701.</title>
        <authorList>
            <consortium name="The Broad Institute Genomics Platform"/>
            <person name="Russ C."/>
            <person name="Tyler B."/>
            <person name="van West P."/>
            <person name="Dieguez-Uribeondo J."/>
            <person name="Young S.K."/>
            <person name="Zeng Q."/>
            <person name="Gargeya S."/>
            <person name="Fitzgerald M."/>
            <person name="Abouelleil A."/>
            <person name="Alvarado L."/>
            <person name="Chapman S.B."/>
            <person name="Gainer-Dewar J."/>
            <person name="Goldberg J."/>
            <person name="Griggs A."/>
            <person name="Gujja S."/>
            <person name="Hansen M."/>
            <person name="Howarth C."/>
            <person name="Imamovic A."/>
            <person name="Ireland A."/>
            <person name="Larimer J."/>
            <person name="McCowan C."/>
            <person name="Murphy C."/>
            <person name="Pearson M."/>
            <person name="Poon T.W."/>
            <person name="Priest M."/>
            <person name="Roberts A."/>
            <person name="Saif S."/>
            <person name="Shea T."/>
            <person name="Sykes S."/>
            <person name="Wortman J."/>
            <person name="Nusbaum C."/>
            <person name="Birren B."/>
        </authorList>
    </citation>
    <scope>NUCLEOTIDE SEQUENCE [LARGE SCALE GENOMIC DNA]</scope>
    <source>
        <strain evidence="2">NJM9701</strain>
    </source>
</reference>
<evidence type="ECO:0000256" key="1">
    <source>
        <dbReference type="SAM" id="MobiDB-lite"/>
    </source>
</evidence>
<evidence type="ECO:0000313" key="2">
    <source>
        <dbReference type="EMBL" id="ETW01009.1"/>
    </source>
</evidence>
<sequence length="138" mass="15169">MPLMLLKGLSVRATDCRLLGKTALVWVMWPLKTAIRTCRPGMRTPRLAQSRRILSATSSPPAPGAVSSLPSGAAKLRRRKRKTTSRSCVTPRSPSRFQSSCGIIRRKTPRALRLCLLLLPPLRGSSLRELSPSTRLVA</sequence>
<name>A0A024U445_9STRA</name>
<feature type="region of interest" description="Disordered" evidence="1">
    <location>
        <begin position="56"/>
        <end position="98"/>
    </location>
</feature>
<accession>A0A024U445</accession>
<gene>
    <name evidence="2" type="ORF">H310_06645</name>
</gene>
<proteinExistence type="predicted"/>
<dbReference type="VEuPathDB" id="FungiDB:H310_06645"/>